<keyword evidence="1" id="KW-0472">Membrane</keyword>
<dbReference type="Proteomes" id="UP000177382">
    <property type="component" value="Unassembled WGS sequence"/>
</dbReference>
<keyword evidence="1" id="KW-1133">Transmembrane helix</keyword>
<accession>A0A1F7XJW9</accession>
<dbReference type="InterPro" id="IPR018711">
    <property type="entry name" value="NAGPA"/>
</dbReference>
<keyword evidence="1" id="KW-0812">Transmembrane</keyword>
<evidence type="ECO:0000313" key="3">
    <source>
        <dbReference type="EMBL" id="OGM15352.1"/>
    </source>
</evidence>
<comment type="caution">
    <text evidence="3">The sequence shown here is derived from an EMBL/GenBank/DDBJ whole genome shotgun (WGS) entry which is preliminary data.</text>
</comment>
<evidence type="ECO:0000256" key="1">
    <source>
        <dbReference type="SAM" id="Phobius"/>
    </source>
</evidence>
<feature type="transmembrane region" description="Helical" evidence="1">
    <location>
        <begin position="7"/>
        <end position="28"/>
    </location>
</feature>
<sequence length="264" mass="29006">MKILKNFILVTFLLVLGAGILFYSKLIVPKITQESVSESSSPEVLGVPSQNPGIDLEWKGSDIRAHYFQVKEVSKIRLLPNFAEKKTSREIFEEESCSALVNGGFYTPESTPTGLFISEAVQIKSFVVSQLSNAVFSVNDFETPRITRMPPEDPLRLAVQAGPLLVENGHNQDLKLVRDEQARRVVVGVTDSNETVFVVFYNQASAFTGPRLDDLPELLVSFQQKAGLSLADVMNLDGGAASSFITQDVSLLEVSPIGSYFCIK</sequence>
<dbReference type="EMBL" id="MGFX01000006">
    <property type="protein sequence ID" value="OGM15352.1"/>
    <property type="molecule type" value="Genomic_DNA"/>
</dbReference>
<feature type="domain" description="Phosphodiester glycosidase" evidence="2">
    <location>
        <begin position="97"/>
        <end position="246"/>
    </location>
</feature>
<evidence type="ECO:0000259" key="2">
    <source>
        <dbReference type="Pfam" id="PF09992"/>
    </source>
</evidence>
<protein>
    <recommendedName>
        <fullName evidence="2">Phosphodiester glycosidase domain-containing protein</fullName>
    </recommendedName>
</protein>
<dbReference type="AlphaFoldDB" id="A0A1F7XJW9"/>
<proteinExistence type="predicted"/>
<reference evidence="3 4" key="1">
    <citation type="journal article" date="2016" name="Nat. Commun.">
        <title>Thousands of microbial genomes shed light on interconnected biogeochemical processes in an aquifer system.</title>
        <authorList>
            <person name="Anantharaman K."/>
            <person name="Brown C.T."/>
            <person name="Hug L.A."/>
            <person name="Sharon I."/>
            <person name="Castelle C.J."/>
            <person name="Probst A.J."/>
            <person name="Thomas B.C."/>
            <person name="Singh A."/>
            <person name="Wilkins M.J."/>
            <person name="Karaoz U."/>
            <person name="Brodie E.L."/>
            <person name="Williams K.H."/>
            <person name="Hubbard S.S."/>
            <person name="Banfield J.F."/>
        </authorList>
    </citation>
    <scope>NUCLEOTIDE SEQUENCE [LARGE SCALE GENOMIC DNA]</scope>
</reference>
<name>A0A1F7XJW9_9BACT</name>
<gene>
    <name evidence="3" type="ORF">A2V97_01850</name>
</gene>
<dbReference type="Pfam" id="PF09992">
    <property type="entry name" value="NAGPA"/>
    <property type="match status" value="1"/>
</dbReference>
<evidence type="ECO:0000313" key="4">
    <source>
        <dbReference type="Proteomes" id="UP000177382"/>
    </source>
</evidence>
<organism evidence="3 4">
    <name type="scientific">Candidatus Woesebacteria bacterium RBG_16_42_24</name>
    <dbReference type="NCBI Taxonomy" id="1802485"/>
    <lineage>
        <taxon>Bacteria</taxon>
        <taxon>Candidatus Woeseibacteriota</taxon>
    </lineage>
</organism>